<dbReference type="OrthoDB" id="1226305at2759"/>
<organism evidence="1 2">
    <name type="scientific">Solanum commersonii</name>
    <name type="common">Commerson's wild potato</name>
    <name type="synonym">Commerson's nightshade</name>
    <dbReference type="NCBI Taxonomy" id="4109"/>
    <lineage>
        <taxon>Eukaryota</taxon>
        <taxon>Viridiplantae</taxon>
        <taxon>Streptophyta</taxon>
        <taxon>Embryophyta</taxon>
        <taxon>Tracheophyta</taxon>
        <taxon>Spermatophyta</taxon>
        <taxon>Magnoliopsida</taxon>
        <taxon>eudicotyledons</taxon>
        <taxon>Gunneridae</taxon>
        <taxon>Pentapetalae</taxon>
        <taxon>asterids</taxon>
        <taxon>lamiids</taxon>
        <taxon>Solanales</taxon>
        <taxon>Solanaceae</taxon>
        <taxon>Solanoideae</taxon>
        <taxon>Solaneae</taxon>
        <taxon>Solanum</taxon>
    </lineage>
</organism>
<reference evidence="1 2" key="1">
    <citation type="submission" date="2020-09" db="EMBL/GenBank/DDBJ databases">
        <title>De no assembly of potato wild relative species, Solanum commersonii.</title>
        <authorList>
            <person name="Cho K."/>
        </authorList>
    </citation>
    <scope>NUCLEOTIDE SEQUENCE [LARGE SCALE GENOMIC DNA]</scope>
    <source>
        <strain evidence="1">LZ3.2</strain>
        <tissue evidence="1">Leaf</tissue>
    </source>
</reference>
<sequence length="116" mass="13892">MDHRLWMYNMHYEIGVGLKHESIDDTVIVHMYHNGFKPRYFVWIDHGERNGMNDMRNRTNRNDEADIDPLFPPILIFNQNDRGSKKHGKRGFTNMEMQSAVTHIFLNFPEIQPYLK</sequence>
<name>A0A9J5Y4B8_SOLCO</name>
<dbReference type="EMBL" id="JACXVP010000007">
    <property type="protein sequence ID" value="KAG5595491.1"/>
    <property type="molecule type" value="Genomic_DNA"/>
</dbReference>
<evidence type="ECO:0000313" key="1">
    <source>
        <dbReference type="EMBL" id="KAG5595491.1"/>
    </source>
</evidence>
<evidence type="ECO:0000313" key="2">
    <source>
        <dbReference type="Proteomes" id="UP000824120"/>
    </source>
</evidence>
<keyword evidence="2" id="KW-1185">Reference proteome</keyword>
<gene>
    <name evidence="1" type="ORF">H5410_036723</name>
</gene>
<comment type="caution">
    <text evidence="1">The sequence shown here is derived from an EMBL/GenBank/DDBJ whole genome shotgun (WGS) entry which is preliminary data.</text>
</comment>
<protein>
    <submittedName>
        <fullName evidence="1">Uncharacterized protein</fullName>
    </submittedName>
</protein>
<proteinExistence type="predicted"/>
<accession>A0A9J5Y4B8</accession>
<dbReference type="Proteomes" id="UP000824120">
    <property type="component" value="Chromosome 7"/>
</dbReference>
<dbReference type="AlphaFoldDB" id="A0A9J5Y4B8"/>